<evidence type="ECO:0000313" key="3">
    <source>
        <dbReference type="EMBL" id="GAA2010166.1"/>
    </source>
</evidence>
<dbReference type="Gene3D" id="1.25.40.10">
    <property type="entry name" value="Tetratricopeptide repeat domain"/>
    <property type="match status" value="2"/>
</dbReference>
<comment type="caution">
    <text evidence="3">The sequence shown here is derived from an EMBL/GenBank/DDBJ whole genome shotgun (WGS) entry which is preliminary data.</text>
</comment>
<proteinExistence type="predicted"/>
<gene>
    <name evidence="3" type="ORF">GCM10009839_00010</name>
</gene>
<name>A0ABN2TJK7_9ACTN</name>
<dbReference type="PROSITE" id="PS50005">
    <property type="entry name" value="TPR"/>
    <property type="match status" value="1"/>
</dbReference>
<dbReference type="SMART" id="SM00028">
    <property type="entry name" value="TPR"/>
    <property type="match status" value="3"/>
</dbReference>
<reference evidence="3 4" key="1">
    <citation type="journal article" date="2019" name="Int. J. Syst. Evol. Microbiol.">
        <title>The Global Catalogue of Microorganisms (GCM) 10K type strain sequencing project: providing services to taxonomists for standard genome sequencing and annotation.</title>
        <authorList>
            <consortium name="The Broad Institute Genomics Platform"/>
            <consortium name="The Broad Institute Genome Sequencing Center for Infectious Disease"/>
            <person name="Wu L."/>
            <person name="Ma J."/>
        </authorList>
    </citation>
    <scope>NUCLEOTIDE SEQUENCE [LARGE SCALE GENOMIC DNA]</scope>
    <source>
        <strain evidence="3 4">JCM 16014</strain>
    </source>
</reference>
<feature type="compositionally biased region" description="Basic residues" evidence="2">
    <location>
        <begin position="15"/>
        <end position="24"/>
    </location>
</feature>
<dbReference type="Pfam" id="PF13181">
    <property type="entry name" value="TPR_8"/>
    <property type="match status" value="1"/>
</dbReference>
<dbReference type="InterPro" id="IPR019734">
    <property type="entry name" value="TPR_rpt"/>
</dbReference>
<keyword evidence="4" id="KW-1185">Reference proteome</keyword>
<keyword evidence="1" id="KW-0802">TPR repeat</keyword>
<protein>
    <recommendedName>
        <fullName evidence="5">Tetratricopeptide repeat protein</fullName>
    </recommendedName>
</protein>
<dbReference type="EMBL" id="BAAAQN010000001">
    <property type="protein sequence ID" value="GAA2010166.1"/>
    <property type="molecule type" value="Genomic_DNA"/>
</dbReference>
<feature type="region of interest" description="Disordered" evidence="2">
    <location>
        <begin position="1"/>
        <end position="26"/>
    </location>
</feature>
<evidence type="ECO:0000256" key="2">
    <source>
        <dbReference type="SAM" id="MobiDB-lite"/>
    </source>
</evidence>
<accession>A0ABN2TJK7</accession>
<evidence type="ECO:0000256" key="1">
    <source>
        <dbReference type="PROSITE-ProRule" id="PRU00339"/>
    </source>
</evidence>
<evidence type="ECO:0008006" key="5">
    <source>
        <dbReference type="Google" id="ProtNLM"/>
    </source>
</evidence>
<dbReference type="Proteomes" id="UP001500751">
    <property type="component" value="Unassembled WGS sequence"/>
</dbReference>
<sequence length="309" mass="34064">MEHQRQAIQMDPKRRADHRRHRPLLHPNLQLSSLAANSQGGLRWQAGEPAQAIQAWTSALEFGDQETQAKAAFNIGIAHHDAHDYQTAISNFEYSLTLAAPKLKAKTAMMLAASHEALDAEAPTIDGWYRCALEVGDPEYSPIAAVKLSERIYRLEGPSPEALDMAKMGYGPENPAARGEAALMHGHILEKLERIEEAIAAYQTAIDTGHTDWTPAGHCALGLLYASQNRVMMGRRHLWAAHDSGHPEYRPQAAYWLGMFSMWDGTHGKEGELQNAAIMFREAVDSGHPEWAPEAKSTLAALIESFGDS</sequence>
<evidence type="ECO:0000313" key="4">
    <source>
        <dbReference type="Proteomes" id="UP001500751"/>
    </source>
</evidence>
<organism evidence="3 4">
    <name type="scientific">Catenulispora yoronensis</name>
    <dbReference type="NCBI Taxonomy" id="450799"/>
    <lineage>
        <taxon>Bacteria</taxon>
        <taxon>Bacillati</taxon>
        <taxon>Actinomycetota</taxon>
        <taxon>Actinomycetes</taxon>
        <taxon>Catenulisporales</taxon>
        <taxon>Catenulisporaceae</taxon>
        <taxon>Catenulispora</taxon>
    </lineage>
</organism>
<dbReference type="SUPFAM" id="SSF81901">
    <property type="entry name" value="HCP-like"/>
    <property type="match status" value="1"/>
</dbReference>
<dbReference type="InterPro" id="IPR011990">
    <property type="entry name" value="TPR-like_helical_dom_sf"/>
</dbReference>
<feature type="repeat" description="TPR" evidence="1">
    <location>
        <begin position="69"/>
        <end position="102"/>
    </location>
</feature>